<sequence>MISLEPFDDPDEEFFDCVSDVKYCAIASPQGAGHGEVYMDFKKAQTKWKQVKGSRMKIFSSLAHAQDFASTPVRNAAVDNNAYPPSPKPDIEATPFSSASQSSLLQLRGYTERGDLEKLRCAIDENPMLLVTASDTPTLLQIRFRYNALHVAAAAGGVQTLELILSYLNSLNFWRRIYPGTDDVTARERQWHVIDLYLNSPELGNLETPLHFASKFGHLPCVRLLASHPLTQLTVLNRSNQTPAELAACRLVDRSNSKSLAAEEVFDTPLRFAMLSNSIRRALDENFIVLADVMHPRYADERKPSILPPINHHQLQAVLARTLERVPSGLDVLLPFLYVEMCRAAVSLEDVVRDVSGIDLKDYGVREPVLSVRAFAGPLSKSEANSLRSEWLKTNSSMFSKEFASIRLSDPEKGYERQGRYFARLFGTRWFEYWDFLDGFFDLASDQGLSVLEECLKTGKLKTDVPHDRSKFSNSSKTADARIENGADSLDDHSYPFHLEDNNGPSTPILRSRTSGLGSSSSNCTTTLKWQTYRTGSAVTNILNDSLEDSDQSVSQVSMEEEVLEEQSHPGDTECSSPLSPLLGLLQKLTFTSPLRWLLLDGPAVREPLFDPQRSLPPHKQSVVLLQTSRNPQHSPGKRRLSAVQKDSPPANPVGEPVMKKPSPRGLTQLQASIPVVPPLLRHICRALPAGDPELETAVAALVCSREKLKTCSQKPDAPSACRLRPVSLSKFRTVSLWKKNVETAIHFSQTHNNG</sequence>
<dbReference type="PANTHER" id="PTHR12349:SF4">
    <property type="entry name" value="ANKYRIN REPEAT AND LEM DOMAIN-CONTAINING PROTEIN 2"/>
    <property type="match status" value="1"/>
</dbReference>
<dbReference type="InterPro" id="IPR002110">
    <property type="entry name" value="Ankyrin_rpt"/>
</dbReference>
<dbReference type="Pfam" id="PF24567">
    <property type="entry name" value="ANKLE2_3rd"/>
    <property type="match status" value="1"/>
</dbReference>
<accession>A0A8S9YU77</accession>
<dbReference type="Gene3D" id="1.25.40.20">
    <property type="entry name" value="Ankyrin repeat-containing domain"/>
    <property type="match status" value="1"/>
</dbReference>
<dbReference type="Proteomes" id="UP000822476">
    <property type="component" value="Unassembled WGS sequence"/>
</dbReference>
<evidence type="ECO:0000256" key="5">
    <source>
        <dbReference type="SAM" id="MobiDB-lite"/>
    </source>
</evidence>
<evidence type="ECO:0000313" key="7">
    <source>
        <dbReference type="EMBL" id="KAF7251392.1"/>
    </source>
</evidence>
<dbReference type="EMBL" id="JTDE01005077">
    <property type="protein sequence ID" value="KAF7251392.1"/>
    <property type="molecule type" value="Genomic_DNA"/>
</dbReference>
<gene>
    <name evidence="7" type="ORF">EG68_09393</name>
</gene>
<dbReference type="InterPro" id="IPR056237">
    <property type="entry name" value="ANKLE2_3rd"/>
</dbReference>
<dbReference type="PANTHER" id="PTHR12349">
    <property type="entry name" value="ANKYRIN REPEAT AND LEM DOMAIN-CONTAINING PROTEIN 2"/>
    <property type="match status" value="1"/>
</dbReference>
<comment type="caution">
    <text evidence="7">The sequence shown here is derived from an EMBL/GenBank/DDBJ whole genome shotgun (WGS) entry which is preliminary data.</text>
</comment>
<dbReference type="OrthoDB" id="7446186at2759"/>
<feature type="region of interest" description="Disordered" evidence="5">
    <location>
        <begin position="628"/>
        <end position="664"/>
    </location>
</feature>
<keyword evidence="4" id="KW-0131">Cell cycle</keyword>
<dbReference type="InterPro" id="IPR036770">
    <property type="entry name" value="Ankyrin_rpt-contain_sf"/>
</dbReference>
<proteinExistence type="inferred from homology"/>
<dbReference type="Pfam" id="PF00023">
    <property type="entry name" value="Ank"/>
    <property type="match status" value="1"/>
</dbReference>
<feature type="compositionally biased region" description="Low complexity" evidence="5">
    <location>
        <begin position="510"/>
        <end position="522"/>
    </location>
</feature>
<protein>
    <recommendedName>
        <fullName evidence="6">ANKLE2 third alpha/beta domain-containing protein</fullName>
    </recommendedName>
</protein>
<dbReference type="SMART" id="SM00248">
    <property type="entry name" value="ANK"/>
    <property type="match status" value="2"/>
</dbReference>
<evidence type="ECO:0000256" key="3">
    <source>
        <dbReference type="ARBA" id="ARBA00023043"/>
    </source>
</evidence>
<organism evidence="7 8">
    <name type="scientific">Paragonimus skrjabini miyazakii</name>
    <dbReference type="NCBI Taxonomy" id="59628"/>
    <lineage>
        <taxon>Eukaryota</taxon>
        <taxon>Metazoa</taxon>
        <taxon>Spiralia</taxon>
        <taxon>Lophotrochozoa</taxon>
        <taxon>Platyhelminthes</taxon>
        <taxon>Trematoda</taxon>
        <taxon>Digenea</taxon>
        <taxon>Plagiorchiida</taxon>
        <taxon>Troglotremata</taxon>
        <taxon>Troglotrematidae</taxon>
        <taxon>Paragonimus</taxon>
    </lineage>
</organism>
<dbReference type="GO" id="GO:0051301">
    <property type="term" value="P:cell division"/>
    <property type="evidence" value="ECO:0007669"/>
    <property type="project" value="UniProtKB-KW"/>
</dbReference>
<reference evidence="7" key="1">
    <citation type="submission" date="2019-07" db="EMBL/GenBank/DDBJ databases">
        <title>Annotation for the trematode Paragonimus miyazaki's.</title>
        <authorList>
            <person name="Choi Y.-J."/>
        </authorList>
    </citation>
    <scope>NUCLEOTIDE SEQUENCE</scope>
    <source>
        <strain evidence="7">Japan</strain>
    </source>
</reference>
<evidence type="ECO:0000259" key="6">
    <source>
        <dbReference type="Pfam" id="PF24567"/>
    </source>
</evidence>
<name>A0A8S9YU77_9TREM</name>
<evidence type="ECO:0000256" key="4">
    <source>
        <dbReference type="ARBA" id="ARBA00023306"/>
    </source>
</evidence>
<evidence type="ECO:0000256" key="1">
    <source>
        <dbReference type="ARBA" id="ARBA00007597"/>
    </source>
</evidence>
<evidence type="ECO:0000256" key="2">
    <source>
        <dbReference type="ARBA" id="ARBA00022618"/>
    </source>
</evidence>
<comment type="similarity">
    <text evidence="1">Belongs to the ANKLE2 family.</text>
</comment>
<feature type="region of interest" description="Disordered" evidence="5">
    <location>
        <begin position="500"/>
        <end position="523"/>
    </location>
</feature>
<feature type="region of interest" description="Disordered" evidence="5">
    <location>
        <begin position="547"/>
        <end position="576"/>
    </location>
</feature>
<keyword evidence="2" id="KW-0132">Cell division</keyword>
<dbReference type="SUPFAM" id="SSF48403">
    <property type="entry name" value="Ankyrin repeat"/>
    <property type="match status" value="1"/>
</dbReference>
<evidence type="ECO:0000313" key="8">
    <source>
        <dbReference type="Proteomes" id="UP000822476"/>
    </source>
</evidence>
<dbReference type="AlphaFoldDB" id="A0A8S9YU77"/>
<keyword evidence="3" id="KW-0040">ANK repeat</keyword>
<feature type="domain" description="ANKLE2 third alpha/beta" evidence="6">
    <location>
        <begin position="366"/>
        <end position="433"/>
    </location>
</feature>
<keyword evidence="8" id="KW-1185">Reference proteome</keyword>